<feature type="region of interest" description="Disordered" evidence="1">
    <location>
        <begin position="1"/>
        <end position="24"/>
    </location>
</feature>
<feature type="compositionally biased region" description="Basic and acidic residues" evidence="1">
    <location>
        <begin position="164"/>
        <end position="174"/>
    </location>
</feature>
<dbReference type="AlphaFoldDB" id="A0A9N8WFG4"/>
<feature type="compositionally biased region" description="Basic and acidic residues" evidence="1">
    <location>
        <begin position="13"/>
        <end position="22"/>
    </location>
</feature>
<proteinExistence type="predicted"/>
<evidence type="ECO:0000256" key="1">
    <source>
        <dbReference type="SAM" id="MobiDB-lite"/>
    </source>
</evidence>
<sequence length="205" mass="23203">MDSICDYVEVEEQQTREERSNEEVFSTPATIEIIRAMTTRKSENTLQDKFEIIDLLNDTSSDLEEFTETAVNDNVSSKDGGTLVRDTSPIVSSFSQNTIQNPQQDTQSTVAQSPSRKAKGKSVSKVSKSQLLKKDKAQVVTTHRYETRSKPSRRHTSLSSSNNHNDDNRSDDVSQRSQKLKRSNNDGNAAVQRKHKKKRVEKNKK</sequence>
<evidence type="ECO:0000313" key="2">
    <source>
        <dbReference type="EMBL" id="CAG8481587.1"/>
    </source>
</evidence>
<feature type="region of interest" description="Disordered" evidence="1">
    <location>
        <begin position="94"/>
        <end position="205"/>
    </location>
</feature>
<dbReference type="EMBL" id="CAJVPP010000429">
    <property type="protein sequence ID" value="CAG8481587.1"/>
    <property type="molecule type" value="Genomic_DNA"/>
</dbReference>
<name>A0A9N8WFG4_FUNMO</name>
<evidence type="ECO:0000313" key="3">
    <source>
        <dbReference type="Proteomes" id="UP000789375"/>
    </source>
</evidence>
<feature type="compositionally biased region" description="Polar residues" evidence="1">
    <location>
        <begin position="94"/>
        <end position="114"/>
    </location>
</feature>
<accession>A0A9N8WFG4</accession>
<comment type="caution">
    <text evidence="2">The sequence shown here is derived from an EMBL/GenBank/DDBJ whole genome shotgun (WGS) entry which is preliminary data.</text>
</comment>
<dbReference type="Proteomes" id="UP000789375">
    <property type="component" value="Unassembled WGS sequence"/>
</dbReference>
<protein>
    <submittedName>
        <fullName evidence="2">2393_t:CDS:1</fullName>
    </submittedName>
</protein>
<gene>
    <name evidence="2" type="ORF">FMOSSE_LOCUS3052</name>
</gene>
<keyword evidence="3" id="KW-1185">Reference proteome</keyword>
<feature type="compositionally biased region" description="Basic residues" evidence="1">
    <location>
        <begin position="192"/>
        <end position="205"/>
    </location>
</feature>
<reference evidence="2" key="1">
    <citation type="submission" date="2021-06" db="EMBL/GenBank/DDBJ databases">
        <authorList>
            <person name="Kallberg Y."/>
            <person name="Tangrot J."/>
            <person name="Rosling A."/>
        </authorList>
    </citation>
    <scope>NUCLEOTIDE SEQUENCE</scope>
    <source>
        <strain evidence="2">87-6 pot B 2015</strain>
    </source>
</reference>
<organism evidence="2 3">
    <name type="scientific">Funneliformis mosseae</name>
    <name type="common">Endomycorrhizal fungus</name>
    <name type="synonym">Glomus mosseae</name>
    <dbReference type="NCBI Taxonomy" id="27381"/>
    <lineage>
        <taxon>Eukaryota</taxon>
        <taxon>Fungi</taxon>
        <taxon>Fungi incertae sedis</taxon>
        <taxon>Mucoromycota</taxon>
        <taxon>Glomeromycotina</taxon>
        <taxon>Glomeromycetes</taxon>
        <taxon>Glomerales</taxon>
        <taxon>Glomeraceae</taxon>
        <taxon>Funneliformis</taxon>
    </lineage>
</organism>
<feature type="compositionally biased region" description="Basic and acidic residues" evidence="1">
    <location>
        <begin position="132"/>
        <end position="149"/>
    </location>
</feature>